<evidence type="ECO:0000313" key="3">
    <source>
        <dbReference type="Proteomes" id="UP001177023"/>
    </source>
</evidence>
<dbReference type="EMBL" id="CATQJA010002565">
    <property type="protein sequence ID" value="CAJ0571436.1"/>
    <property type="molecule type" value="Genomic_DNA"/>
</dbReference>
<comment type="caution">
    <text evidence="2">The sequence shown here is derived from an EMBL/GenBank/DDBJ whole genome shotgun (WGS) entry which is preliminary data.</text>
</comment>
<feature type="region of interest" description="Disordered" evidence="1">
    <location>
        <begin position="365"/>
        <end position="389"/>
    </location>
</feature>
<dbReference type="InterPro" id="IPR008042">
    <property type="entry name" value="Retrotrans_Pao"/>
</dbReference>
<feature type="compositionally biased region" description="Polar residues" evidence="1">
    <location>
        <begin position="480"/>
        <end position="494"/>
    </location>
</feature>
<dbReference type="Proteomes" id="UP001177023">
    <property type="component" value="Unassembled WGS sequence"/>
</dbReference>
<feature type="region of interest" description="Disordered" evidence="1">
    <location>
        <begin position="126"/>
        <end position="159"/>
    </location>
</feature>
<dbReference type="InterPro" id="IPR005312">
    <property type="entry name" value="DUF1759"/>
</dbReference>
<feature type="compositionally biased region" description="Low complexity" evidence="1">
    <location>
        <begin position="135"/>
        <end position="159"/>
    </location>
</feature>
<feature type="non-terminal residue" evidence="2">
    <location>
        <position position="1184"/>
    </location>
</feature>
<feature type="compositionally biased region" description="Polar residues" evidence="1">
    <location>
        <begin position="370"/>
        <end position="385"/>
    </location>
</feature>
<feature type="region of interest" description="Disordered" evidence="1">
    <location>
        <begin position="463"/>
        <end position="512"/>
    </location>
</feature>
<proteinExistence type="predicted"/>
<dbReference type="Pfam" id="PF03564">
    <property type="entry name" value="DUF1759"/>
    <property type="match status" value="1"/>
</dbReference>
<organism evidence="2 3">
    <name type="scientific">Mesorhabditis spiculigera</name>
    <dbReference type="NCBI Taxonomy" id="96644"/>
    <lineage>
        <taxon>Eukaryota</taxon>
        <taxon>Metazoa</taxon>
        <taxon>Ecdysozoa</taxon>
        <taxon>Nematoda</taxon>
        <taxon>Chromadorea</taxon>
        <taxon>Rhabditida</taxon>
        <taxon>Rhabditina</taxon>
        <taxon>Rhabditomorpha</taxon>
        <taxon>Rhabditoidea</taxon>
        <taxon>Rhabditidae</taxon>
        <taxon>Mesorhabditinae</taxon>
        <taxon>Mesorhabditis</taxon>
    </lineage>
</organism>
<gene>
    <name evidence="2" type="ORF">MSPICULIGERA_LOCUS9842</name>
</gene>
<dbReference type="AlphaFoldDB" id="A0AA36FYG4"/>
<evidence type="ECO:0000313" key="2">
    <source>
        <dbReference type="EMBL" id="CAJ0571436.1"/>
    </source>
</evidence>
<protein>
    <submittedName>
        <fullName evidence="2">Uncharacterized protein</fullName>
    </submittedName>
</protein>
<dbReference type="SUPFAM" id="SSF56672">
    <property type="entry name" value="DNA/RNA polymerases"/>
    <property type="match status" value="1"/>
</dbReference>
<dbReference type="PANTHER" id="PTHR47331:SF5">
    <property type="entry name" value="RIBONUCLEASE H"/>
    <property type="match status" value="1"/>
</dbReference>
<name>A0AA36FYG4_9BILA</name>
<dbReference type="PANTHER" id="PTHR47331">
    <property type="entry name" value="PHD-TYPE DOMAIN-CONTAINING PROTEIN"/>
    <property type="match status" value="1"/>
</dbReference>
<dbReference type="InterPro" id="IPR043502">
    <property type="entry name" value="DNA/RNA_pol_sf"/>
</dbReference>
<accession>A0AA36FYG4</accession>
<evidence type="ECO:0000256" key="1">
    <source>
        <dbReference type="SAM" id="MobiDB-lite"/>
    </source>
</evidence>
<dbReference type="Pfam" id="PF05380">
    <property type="entry name" value="Peptidase_A17"/>
    <property type="match status" value="1"/>
</dbReference>
<reference evidence="2" key="1">
    <citation type="submission" date="2023-06" db="EMBL/GenBank/DDBJ databases">
        <authorList>
            <person name="Delattre M."/>
        </authorList>
    </citation>
    <scope>NUCLEOTIDE SEQUENCE</scope>
    <source>
        <strain evidence="2">AF72</strain>
    </source>
</reference>
<sequence>MSSSNLQRQLSKVINLANKEMIRLDTTIQEIKKPGETGFWDLKAQISSLQIHHATLSQFSLRINSYLGDWAKLIDAANETSRPQLEASLETFHTNKDPMQVLERIEENWSKIEQLQARLQVEFDSYQSQPTGSLRRTTPTPATSPSRPATPTSALPTATETPPATIYVQQNPNPSEIAKFDGNYLQWPAFNESIHNILDPAPIPLQQKFSWLLKATSGRPKLALDTLPIEAASYQKGLQLLRQEYDRPAILADCFRDQILQSKAAHSPTTEPRTDDYIALVHSLQALLHRLQQYDQTAENSPIYTQIIKRKFPKRLIAKLTNATTANSLLDSLKQLLLAEKDLNLLHNADGAAHQRIKHGFNAPVHHSPRSNNWTSHHNSQSGTSGAARHRKLCPLCPPNQSPAHTIWNCPLDPRQRNEAAKQKKLCKNCCYDSHNTWECPSSFKCKTCQRPHHTALHIDFATAPSAPSQPRPIRPDQAPRSQHFTPSAVNHQQSRPRHAPNNQPTPRVPFIPAHQPSHTTNAIQIAANSPMPTASPTAVPKQSIVAMLDMEVANPTLPDHSMKTPSLLDSCSSLSYIATSLVQRLLLIPARLEQYSVSRFLDPGSKTLNVGIHSILIYDKEHGYICVQVHSVPSILEKVKSLSDPTAANLSRIPAHLFDHQEPELLLGAPHMWRILGFTPTKSGLFKITTKFGDFLTGEAPLLTTTDCPDFSPLPLHSTNLAIAHPVPDDITDPLPDPPDQANTADADIPAMLDRLYNMEEAAIHSQEEDDSILEAIQENITRDSNGRYTVKWPRKTTKDYLSNTFPLCYRRLQHCVKKLQATPGLLDQYNDVFCQYLEKGYLEEAAPTTSPLLFYMPHHAVIKMSSATTKIRLVYDASARSADGGISLNSSLHRGPNLLSNLSGIICRARNPGFLVTSDMQEAYLRIGLAEPDRDSNRILWLKDLSKPVSLDNLRELRFTCTPFGVVASALLLAAVIDYHLRHSNHPLAERIRRGLYVDNSTTVAKNLDEAKQFYFESKELFRTAGFNLRAWHSTNPEFMDFLRSQDEHITDNYNSFFGIPHDPQNDTFSIEVPSPDFSNTNPPTKRNTLQWLHRWYDPLGLISPVLLPIKQLLRRTTSQAAAQSWDAPLSPADCEEWLQLATKFADFHFTVPRAYGTQINRPSLHLFADASNMTPDNPKRP</sequence>
<keyword evidence="3" id="KW-1185">Reference proteome</keyword>